<name>A5G376_GEOUR</name>
<dbReference type="PANTHER" id="PTHR42935:SF1">
    <property type="entry name" value="SLR0930 PROTEIN"/>
    <property type="match status" value="1"/>
</dbReference>
<evidence type="ECO:0000313" key="1">
    <source>
        <dbReference type="EMBL" id="ABQ26244.1"/>
    </source>
</evidence>
<accession>A5G376</accession>
<dbReference type="InterPro" id="IPR027417">
    <property type="entry name" value="P-loop_NTPase"/>
</dbReference>
<organism evidence="1 2">
    <name type="scientific">Geotalea uraniireducens (strain Rf4)</name>
    <name type="common">Geobacter uraniireducens</name>
    <dbReference type="NCBI Taxonomy" id="351605"/>
    <lineage>
        <taxon>Bacteria</taxon>
        <taxon>Pseudomonadati</taxon>
        <taxon>Thermodesulfobacteriota</taxon>
        <taxon>Desulfuromonadia</taxon>
        <taxon>Geobacterales</taxon>
        <taxon>Geobacteraceae</taxon>
        <taxon>Geotalea</taxon>
    </lineage>
</organism>
<protein>
    <submittedName>
        <fullName evidence="1">Uncharacterized protein</fullName>
    </submittedName>
</protein>
<dbReference type="Gene3D" id="3.40.50.300">
    <property type="entry name" value="P-loop containing nucleotide triphosphate hydrolases"/>
    <property type="match status" value="1"/>
</dbReference>
<keyword evidence="2" id="KW-1185">Reference proteome</keyword>
<dbReference type="KEGG" id="gur:Gura_2054"/>
<dbReference type="PANTHER" id="PTHR42935">
    <property type="entry name" value="SLR0930 PROTEIN"/>
    <property type="match status" value="1"/>
</dbReference>
<proteinExistence type="predicted"/>
<dbReference type="Pfam" id="PF05673">
    <property type="entry name" value="DUF815"/>
    <property type="match status" value="1"/>
</dbReference>
<sequence>MHHEGQLTMTSENWEGVAARLERVLERVEGLVDTFVPPGNPDPAQFSRFHAFRWQKRGSGGCLVSVEHPHLVELDDLVGIDLAIEDLVRNTAQFVAGYTANNVLLWGDRGTGKSSCVKGLLKRFVGQGLRMIEIQRGDLLFLSLIISQIRDIPYRFILFCDDLSFAEGDASYQELKTLLDGGIEERPENMLIYATSNRRHLMPERMEDNLNVEIHPEEAVSDKLSLADRFGINLGFYPCNQDTYLSIVEHYAAGRNLPMESEELRKEALRWALYKGQRSGRAARQFIDDLSGRLRIK</sequence>
<evidence type="ECO:0000313" key="2">
    <source>
        <dbReference type="Proteomes" id="UP000006695"/>
    </source>
</evidence>
<dbReference type="EMBL" id="CP000698">
    <property type="protein sequence ID" value="ABQ26244.1"/>
    <property type="molecule type" value="Genomic_DNA"/>
</dbReference>
<dbReference type="AlphaFoldDB" id="A5G376"/>
<dbReference type="HOGENOM" id="CLU_039512_0_1_7"/>
<dbReference type="InterPro" id="IPR008533">
    <property type="entry name" value="DUF815"/>
</dbReference>
<dbReference type="STRING" id="351605.Gura_2054"/>
<gene>
    <name evidence="1" type="ordered locus">Gura_2054</name>
</gene>
<reference evidence="1 2" key="1">
    <citation type="submission" date="2007-05" db="EMBL/GenBank/DDBJ databases">
        <title>Complete sequence of Geobacter uraniireducens Rf4.</title>
        <authorList>
            <consortium name="US DOE Joint Genome Institute"/>
            <person name="Copeland A."/>
            <person name="Lucas S."/>
            <person name="Lapidus A."/>
            <person name="Barry K."/>
            <person name="Detter J.C."/>
            <person name="Glavina del Rio T."/>
            <person name="Hammon N."/>
            <person name="Israni S."/>
            <person name="Dalin E."/>
            <person name="Tice H."/>
            <person name="Pitluck S."/>
            <person name="Chertkov O."/>
            <person name="Brettin T."/>
            <person name="Bruce D."/>
            <person name="Han C."/>
            <person name="Schmutz J."/>
            <person name="Larimer F."/>
            <person name="Land M."/>
            <person name="Hauser L."/>
            <person name="Kyrpides N."/>
            <person name="Mikhailova N."/>
            <person name="Shelobolina E."/>
            <person name="Aklujkar M."/>
            <person name="Lovley D."/>
            <person name="Richardson P."/>
        </authorList>
    </citation>
    <scope>NUCLEOTIDE SEQUENCE [LARGE SCALE GENOMIC DNA]</scope>
    <source>
        <strain evidence="1 2">Rf4</strain>
    </source>
</reference>
<dbReference type="RefSeq" id="WP_011938946.1">
    <property type="nucleotide sequence ID" value="NC_009483.1"/>
</dbReference>
<dbReference type="CDD" id="cd00009">
    <property type="entry name" value="AAA"/>
    <property type="match status" value="1"/>
</dbReference>
<dbReference type="Proteomes" id="UP000006695">
    <property type="component" value="Chromosome"/>
</dbReference>
<dbReference type="SUPFAM" id="SSF52540">
    <property type="entry name" value="P-loop containing nucleoside triphosphate hydrolases"/>
    <property type="match status" value="1"/>
</dbReference>